<feature type="domain" description="F-box" evidence="1">
    <location>
        <begin position="4"/>
        <end position="51"/>
    </location>
</feature>
<proteinExistence type="predicted"/>
<evidence type="ECO:0000313" key="2">
    <source>
        <dbReference type="EMBL" id="KAG0475495.1"/>
    </source>
</evidence>
<comment type="caution">
    <text evidence="2">The sequence shown here is derived from an EMBL/GenBank/DDBJ whole genome shotgun (WGS) entry which is preliminary data.</text>
</comment>
<evidence type="ECO:0000313" key="3">
    <source>
        <dbReference type="Proteomes" id="UP000639772"/>
    </source>
</evidence>
<evidence type="ECO:0000259" key="1">
    <source>
        <dbReference type="PROSITE" id="PS50181"/>
    </source>
</evidence>
<sequence length="254" mass="29066">MGRKRRWEDLPPDCLVHVFSKLGLGDLTLSLPFVCKSWHEASTFPECWKNLDFQELGFSSRKGFSFSSFMRLCLAHSHGSAELLAFPFVPGAALRRDLISASVECPRLRLLALPSLGRKDDKQLPELMVRWKELEILEMTWKPDSFVEVLEQIRMNCPNFMGLHICGFFDKEDAQAMVRCLPRLKILVMSGSFVRRMDLMVILDGCKELEVLDVSMCRGFDADSEIVQKASRIRRFECGDCKMESNHTSTMICS</sequence>
<name>A0A835UWZ2_VANPL</name>
<reference evidence="2 3" key="1">
    <citation type="journal article" date="2020" name="Nat. Food">
        <title>A phased Vanilla planifolia genome enables genetic improvement of flavour and production.</title>
        <authorList>
            <person name="Hasing T."/>
            <person name="Tang H."/>
            <person name="Brym M."/>
            <person name="Khazi F."/>
            <person name="Huang T."/>
            <person name="Chambers A.H."/>
        </authorList>
    </citation>
    <scope>NUCLEOTIDE SEQUENCE [LARGE SCALE GENOMIC DNA]</scope>
    <source>
        <tissue evidence="2">Leaf</tissue>
    </source>
</reference>
<dbReference type="Proteomes" id="UP000639772">
    <property type="component" value="Chromosome 7"/>
</dbReference>
<dbReference type="EMBL" id="JADCNM010000007">
    <property type="protein sequence ID" value="KAG0475495.1"/>
    <property type="molecule type" value="Genomic_DNA"/>
</dbReference>
<dbReference type="Pfam" id="PF12937">
    <property type="entry name" value="F-box-like"/>
    <property type="match status" value="1"/>
</dbReference>
<dbReference type="SMART" id="SM00256">
    <property type="entry name" value="FBOX"/>
    <property type="match status" value="1"/>
</dbReference>
<dbReference type="PROSITE" id="PS50181">
    <property type="entry name" value="FBOX"/>
    <property type="match status" value="1"/>
</dbReference>
<dbReference type="SUPFAM" id="SSF52047">
    <property type="entry name" value="RNI-like"/>
    <property type="match status" value="1"/>
</dbReference>
<dbReference type="AlphaFoldDB" id="A0A835UWZ2"/>
<protein>
    <recommendedName>
        <fullName evidence="1">F-box domain-containing protein</fullName>
    </recommendedName>
</protein>
<dbReference type="Gene3D" id="1.20.1280.50">
    <property type="match status" value="1"/>
</dbReference>
<organism evidence="2 3">
    <name type="scientific">Vanilla planifolia</name>
    <name type="common">Vanilla</name>
    <dbReference type="NCBI Taxonomy" id="51239"/>
    <lineage>
        <taxon>Eukaryota</taxon>
        <taxon>Viridiplantae</taxon>
        <taxon>Streptophyta</taxon>
        <taxon>Embryophyta</taxon>
        <taxon>Tracheophyta</taxon>
        <taxon>Spermatophyta</taxon>
        <taxon>Magnoliopsida</taxon>
        <taxon>Liliopsida</taxon>
        <taxon>Asparagales</taxon>
        <taxon>Orchidaceae</taxon>
        <taxon>Vanilloideae</taxon>
        <taxon>Vanilleae</taxon>
        <taxon>Vanilla</taxon>
    </lineage>
</organism>
<dbReference type="OrthoDB" id="1929062at2759"/>
<dbReference type="InterPro" id="IPR001810">
    <property type="entry name" value="F-box_dom"/>
</dbReference>
<gene>
    <name evidence="2" type="ORF">HPP92_015181</name>
</gene>
<dbReference type="PANTHER" id="PTHR38926:SF5">
    <property type="entry name" value="F-BOX AND LEUCINE-RICH REPEAT PROTEIN 6"/>
    <property type="match status" value="1"/>
</dbReference>
<dbReference type="InterPro" id="IPR032675">
    <property type="entry name" value="LRR_dom_sf"/>
</dbReference>
<dbReference type="Gene3D" id="3.80.10.10">
    <property type="entry name" value="Ribonuclease Inhibitor"/>
    <property type="match status" value="1"/>
</dbReference>
<accession>A0A835UWZ2</accession>
<dbReference type="PANTHER" id="PTHR38926">
    <property type="entry name" value="F-BOX DOMAIN CONTAINING PROTEIN, EXPRESSED"/>
    <property type="match status" value="1"/>
</dbReference>